<comment type="caution">
    <text evidence="1">The sequence shown here is derived from an EMBL/GenBank/DDBJ whole genome shotgun (WGS) entry which is preliminary data.</text>
</comment>
<reference evidence="1 2" key="1">
    <citation type="submission" date="2019-06" db="EMBL/GenBank/DDBJ databases">
        <title>Genome sequence analysis of &gt;100 Bacillus licheniformis strains suggests intrinsic resistance to this species.</title>
        <authorList>
            <person name="Wels M."/>
            <person name="Siezen R.J."/>
            <person name="Johansen E."/>
            <person name="Stuer-Lauridsen B."/>
            <person name="Bjerre K."/>
            <person name="Nielsen B.K.K."/>
        </authorList>
    </citation>
    <scope>NUCLEOTIDE SEQUENCE [LARGE SCALE GENOMIC DNA]</scope>
    <source>
        <strain evidence="1 2">BAC-16736</strain>
    </source>
</reference>
<dbReference type="EMBL" id="NILC01000004">
    <property type="protein sequence ID" value="TWL33167.1"/>
    <property type="molecule type" value="Genomic_DNA"/>
</dbReference>
<proteinExistence type="predicted"/>
<organism evidence="1 2">
    <name type="scientific">Bacillus licheniformis</name>
    <dbReference type="NCBI Taxonomy" id="1402"/>
    <lineage>
        <taxon>Bacteria</taxon>
        <taxon>Bacillati</taxon>
        <taxon>Bacillota</taxon>
        <taxon>Bacilli</taxon>
        <taxon>Bacillales</taxon>
        <taxon>Bacillaceae</taxon>
        <taxon>Bacillus</taxon>
    </lineage>
</organism>
<evidence type="ECO:0000313" key="1">
    <source>
        <dbReference type="EMBL" id="TWL33167.1"/>
    </source>
</evidence>
<name>A0A8B5YI57_BACLI</name>
<protein>
    <submittedName>
        <fullName evidence="1">Uncharacterized protein</fullName>
    </submittedName>
</protein>
<accession>A0A8B5YI57</accession>
<dbReference type="AlphaFoldDB" id="A0A8B5YI57"/>
<gene>
    <name evidence="1" type="ORF">CHCC16736_3979</name>
</gene>
<evidence type="ECO:0000313" key="2">
    <source>
        <dbReference type="Proteomes" id="UP000435910"/>
    </source>
</evidence>
<dbReference type="Proteomes" id="UP000435910">
    <property type="component" value="Unassembled WGS sequence"/>
</dbReference>
<sequence>MPAFVVTNAHEKHRRLSIMTKVSAADGSGIPPERPPVISSCRRFRQAGFP</sequence>